<sequence length="245" mass="27650">MGRVKADYEELRKAQILENQARFANLGLHKIIGDLPTKSKSVKKKNNNKVNYFSAPLRRSNRLQENSALPAINGDVEDDIKKKPDNVLPFLSLKHGFKANLSPEALARRCTRLKVGVICHCCSEKKLCGEEDCKRCGDFDVDQPCLGKTECSICHSSNGVLCRRCLKMRYGEELEEVRANKGWVCPHCVEEKGIKPYWMCNRALCLKMRNIAPAGSSVISKVRKMGYKSVAHLLMAELQGVVKWR</sequence>
<dbReference type="OrthoDB" id="298344at2759"/>
<keyword evidence="6" id="KW-0832">Ubl conjugation</keyword>
<dbReference type="Pfam" id="PF10497">
    <property type="entry name" value="zf-4CXXC_R1"/>
    <property type="match status" value="1"/>
</dbReference>
<dbReference type="PANTHER" id="PTHR31169">
    <property type="entry name" value="OS05G0300700 PROTEIN"/>
    <property type="match status" value="1"/>
</dbReference>
<comment type="caution">
    <text evidence="11">The sequence shown here is derived from an EMBL/GenBank/DDBJ whole genome shotgun (WGS) entry which is preliminary data.</text>
</comment>
<dbReference type="EMBL" id="MLFT02000005">
    <property type="protein sequence ID" value="PHT47389.1"/>
    <property type="molecule type" value="Genomic_DNA"/>
</dbReference>
<evidence type="ECO:0000256" key="7">
    <source>
        <dbReference type="ARBA" id="ARBA00023015"/>
    </source>
</evidence>
<dbReference type="GO" id="GO:0005737">
    <property type="term" value="C:cytoplasm"/>
    <property type="evidence" value="ECO:0007669"/>
    <property type="project" value="UniProtKB-SubCell"/>
</dbReference>
<evidence type="ECO:0000256" key="2">
    <source>
        <dbReference type="ARBA" id="ARBA00004496"/>
    </source>
</evidence>
<dbReference type="Proteomes" id="UP000224567">
    <property type="component" value="Unassembled WGS sequence"/>
</dbReference>
<comment type="subcellular location">
    <subcellularLocation>
        <location evidence="2">Cytoplasm</location>
    </subcellularLocation>
    <subcellularLocation>
        <location evidence="1">Nucleus</location>
    </subcellularLocation>
</comment>
<evidence type="ECO:0000313" key="12">
    <source>
        <dbReference type="Proteomes" id="UP000224567"/>
    </source>
</evidence>
<keyword evidence="5" id="KW-0597">Phosphoprotein</keyword>
<dbReference type="GO" id="GO:0006355">
    <property type="term" value="P:regulation of DNA-templated transcription"/>
    <property type="evidence" value="ECO:0007669"/>
    <property type="project" value="InterPro"/>
</dbReference>
<keyword evidence="7" id="KW-0805">Transcription regulation</keyword>
<reference evidence="12" key="2">
    <citation type="journal article" date="2017" name="J. Anim. Genet.">
        <title>Multiple reference genome sequences of hot pepper reveal the massive evolution of plant disease resistance genes by retroduplication.</title>
        <authorList>
            <person name="Kim S."/>
            <person name="Park J."/>
            <person name="Yeom S.-I."/>
            <person name="Kim Y.-M."/>
            <person name="Seo E."/>
            <person name="Kim K.-T."/>
            <person name="Kim M.-S."/>
            <person name="Lee J.M."/>
            <person name="Cheong K."/>
            <person name="Shin H.-S."/>
            <person name="Kim S.-B."/>
            <person name="Han K."/>
            <person name="Lee J."/>
            <person name="Park M."/>
            <person name="Lee H.-A."/>
            <person name="Lee H.-Y."/>
            <person name="Lee Y."/>
            <person name="Oh S."/>
            <person name="Lee J.H."/>
            <person name="Choi E."/>
            <person name="Choi E."/>
            <person name="Lee S.E."/>
            <person name="Jeon J."/>
            <person name="Kim H."/>
            <person name="Choi G."/>
            <person name="Song H."/>
            <person name="Lee J."/>
            <person name="Lee S.-C."/>
            <person name="Kwon J.-K."/>
            <person name="Lee H.-Y."/>
            <person name="Koo N."/>
            <person name="Hong Y."/>
            <person name="Kim R.W."/>
            <person name="Kang W.-H."/>
            <person name="Huh J.H."/>
            <person name="Kang B.-C."/>
            <person name="Yang T.-J."/>
            <person name="Lee Y.-H."/>
            <person name="Bennetzen J.L."/>
            <person name="Choi D."/>
        </authorList>
    </citation>
    <scope>NUCLEOTIDE SEQUENCE [LARGE SCALE GENOMIC DNA]</scope>
    <source>
        <strain evidence="12">cv. PBC81</strain>
    </source>
</reference>
<keyword evidence="8" id="KW-0804">Transcription</keyword>
<protein>
    <recommendedName>
        <fullName evidence="10">Zinc-finger domain-containing protein</fullName>
    </recommendedName>
</protein>
<keyword evidence="9" id="KW-0539">Nucleus</keyword>
<evidence type="ECO:0000256" key="9">
    <source>
        <dbReference type="ARBA" id="ARBA00023242"/>
    </source>
</evidence>
<proteinExistence type="predicted"/>
<dbReference type="InterPro" id="IPR040221">
    <property type="entry name" value="CDCA7/CDA7L"/>
</dbReference>
<organism evidence="11 12">
    <name type="scientific">Capsicum baccatum</name>
    <name type="common">Peruvian pepper</name>
    <dbReference type="NCBI Taxonomy" id="33114"/>
    <lineage>
        <taxon>Eukaryota</taxon>
        <taxon>Viridiplantae</taxon>
        <taxon>Streptophyta</taxon>
        <taxon>Embryophyta</taxon>
        <taxon>Tracheophyta</taxon>
        <taxon>Spermatophyta</taxon>
        <taxon>Magnoliopsida</taxon>
        <taxon>eudicotyledons</taxon>
        <taxon>Gunneridae</taxon>
        <taxon>Pentapetalae</taxon>
        <taxon>asterids</taxon>
        <taxon>lamiids</taxon>
        <taxon>Solanales</taxon>
        <taxon>Solanaceae</taxon>
        <taxon>Solanoideae</taxon>
        <taxon>Capsiceae</taxon>
        <taxon>Capsicum</taxon>
    </lineage>
</organism>
<reference evidence="11 12" key="1">
    <citation type="journal article" date="2017" name="Genome Biol.">
        <title>New reference genome sequences of hot pepper reveal the massive evolution of plant disease-resistance genes by retroduplication.</title>
        <authorList>
            <person name="Kim S."/>
            <person name="Park J."/>
            <person name="Yeom S.I."/>
            <person name="Kim Y.M."/>
            <person name="Seo E."/>
            <person name="Kim K.T."/>
            <person name="Kim M.S."/>
            <person name="Lee J.M."/>
            <person name="Cheong K."/>
            <person name="Shin H.S."/>
            <person name="Kim S.B."/>
            <person name="Han K."/>
            <person name="Lee J."/>
            <person name="Park M."/>
            <person name="Lee H.A."/>
            <person name="Lee H.Y."/>
            <person name="Lee Y."/>
            <person name="Oh S."/>
            <person name="Lee J.H."/>
            <person name="Choi E."/>
            <person name="Choi E."/>
            <person name="Lee S.E."/>
            <person name="Jeon J."/>
            <person name="Kim H."/>
            <person name="Choi G."/>
            <person name="Song H."/>
            <person name="Lee J."/>
            <person name="Lee S.C."/>
            <person name="Kwon J.K."/>
            <person name="Lee H.Y."/>
            <person name="Koo N."/>
            <person name="Hong Y."/>
            <person name="Kim R.W."/>
            <person name="Kang W.H."/>
            <person name="Huh J.H."/>
            <person name="Kang B.C."/>
            <person name="Yang T.J."/>
            <person name="Lee Y.H."/>
            <person name="Bennetzen J.L."/>
            <person name="Choi D."/>
        </authorList>
    </citation>
    <scope>NUCLEOTIDE SEQUENCE [LARGE SCALE GENOMIC DNA]</scope>
    <source>
        <strain evidence="12">cv. PBC81</strain>
    </source>
</reference>
<evidence type="ECO:0000313" key="11">
    <source>
        <dbReference type="EMBL" id="PHT47389.1"/>
    </source>
</evidence>
<keyword evidence="12" id="KW-1185">Reference proteome</keyword>
<evidence type="ECO:0000259" key="10">
    <source>
        <dbReference type="Pfam" id="PF10497"/>
    </source>
</evidence>
<evidence type="ECO:0000256" key="8">
    <source>
        <dbReference type="ARBA" id="ARBA00023163"/>
    </source>
</evidence>
<feature type="domain" description="Zinc-finger" evidence="10">
    <location>
        <begin position="114"/>
        <end position="234"/>
    </location>
</feature>
<name>A0A2G2WQD3_CAPBA</name>
<dbReference type="AlphaFoldDB" id="A0A2G2WQD3"/>
<accession>A0A2G2WQD3</accession>
<gene>
    <name evidence="11" type="ORF">CQW23_11597</name>
</gene>
<evidence type="ECO:0000256" key="6">
    <source>
        <dbReference type="ARBA" id="ARBA00022843"/>
    </source>
</evidence>
<dbReference type="InterPro" id="IPR018866">
    <property type="entry name" value="Znf-4CXXC_R1"/>
</dbReference>
<evidence type="ECO:0000256" key="5">
    <source>
        <dbReference type="ARBA" id="ARBA00022553"/>
    </source>
</evidence>
<evidence type="ECO:0000256" key="4">
    <source>
        <dbReference type="ARBA" id="ARBA00022499"/>
    </source>
</evidence>
<dbReference type="GO" id="GO:0005634">
    <property type="term" value="C:nucleus"/>
    <property type="evidence" value="ECO:0007669"/>
    <property type="project" value="UniProtKB-SubCell"/>
</dbReference>
<evidence type="ECO:0000256" key="1">
    <source>
        <dbReference type="ARBA" id="ARBA00004123"/>
    </source>
</evidence>
<keyword evidence="4" id="KW-1017">Isopeptide bond</keyword>
<evidence type="ECO:0000256" key="3">
    <source>
        <dbReference type="ARBA" id="ARBA00022490"/>
    </source>
</evidence>
<dbReference type="PANTHER" id="PTHR31169:SF15">
    <property type="entry name" value="EXPRESSED PROTEIN"/>
    <property type="match status" value="1"/>
</dbReference>
<keyword evidence="3" id="KW-0963">Cytoplasm</keyword>